<gene>
    <name evidence="2" type="ORF">L596_029368</name>
</gene>
<keyword evidence="3" id="KW-1185">Reference proteome</keyword>
<feature type="coiled-coil region" evidence="1">
    <location>
        <begin position="378"/>
        <end position="451"/>
    </location>
</feature>
<name>A0A4U5LUF1_STECR</name>
<dbReference type="EMBL" id="AZBU02000012">
    <property type="protein sequence ID" value="TKR59736.1"/>
    <property type="molecule type" value="Genomic_DNA"/>
</dbReference>
<reference evidence="2 3" key="2">
    <citation type="journal article" date="2019" name="G3 (Bethesda)">
        <title>Hybrid Assembly of the Genome of the Entomopathogenic Nematode Steinernema carpocapsae Identifies the X-Chromosome.</title>
        <authorList>
            <person name="Serra L."/>
            <person name="Macchietto M."/>
            <person name="Macias-Munoz A."/>
            <person name="McGill C.J."/>
            <person name="Rodriguez I.M."/>
            <person name="Rodriguez B."/>
            <person name="Murad R."/>
            <person name="Mortazavi A."/>
        </authorList>
    </citation>
    <scope>NUCLEOTIDE SEQUENCE [LARGE SCALE GENOMIC DNA]</scope>
    <source>
        <strain evidence="2 3">ALL</strain>
    </source>
</reference>
<evidence type="ECO:0000256" key="1">
    <source>
        <dbReference type="SAM" id="Coils"/>
    </source>
</evidence>
<dbReference type="Proteomes" id="UP000298663">
    <property type="component" value="Unassembled WGS sequence"/>
</dbReference>
<sequence>MVAPSVAVDQIVAFLTRAVLTARARAKEECVERDVVELNAMYVALLREVGYVYEARCPTHMDCPTTDQCYLKLQYAKCLHVVRCVSAVLQTLFSNVSTLELSPVFSLNIFDALISRARMEIKRNYEHRCVKPEAPRHIKNVMTSVYLYQIPEDQVAQQLEEDLKQKLTNLKPCSASLDFYKEAAVKDHDVLYQTIVHFILVINKLLKQSSLQEEEPKEEIVQEAQMFWNNLRDTVFSKRLDEVDWFSVFDPGNLQVDLIEKLDNQVWNVFLCIYEGDVRSVLEANRMILKAILTALLDVLRAKCGMVSQKNSWSLSPTSPQYQIPGNNHSNAYVMIELELQSVADMLFIMRQTRNGFGLKVNTDVVQNEPQTVEQRDDEEDNEEIDNLLDKVAKLEEEKDDVVNEYTSKLRIANEQLKYEEQYKKKLLEEIMNMREMNEQTVAALKQSEEERITQIKTQHVAELKKLKDEHYNEMEEDKYAMK</sequence>
<protein>
    <submittedName>
        <fullName evidence="2">Uncharacterized protein</fullName>
    </submittedName>
</protein>
<keyword evidence="1" id="KW-0175">Coiled coil</keyword>
<dbReference type="AlphaFoldDB" id="A0A4U5LUF1"/>
<organism evidence="2 3">
    <name type="scientific">Steinernema carpocapsae</name>
    <name type="common">Entomopathogenic nematode</name>
    <dbReference type="NCBI Taxonomy" id="34508"/>
    <lineage>
        <taxon>Eukaryota</taxon>
        <taxon>Metazoa</taxon>
        <taxon>Ecdysozoa</taxon>
        <taxon>Nematoda</taxon>
        <taxon>Chromadorea</taxon>
        <taxon>Rhabditida</taxon>
        <taxon>Tylenchina</taxon>
        <taxon>Panagrolaimomorpha</taxon>
        <taxon>Strongyloidoidea</taxon>
        <taxon>Steinernematidae</taxon>
        <taxon>Steinernema</taxon>
    </lineage>
</organism>
<comment type="caution">
    <text evidence="2">The sequence shown here is derived from an EMBL/GenBank/DDBJ whole genome shotgun (WGS) entry which is preliminary data.</text>
</comment>
<proteinExistence type="predicted"/>
<accession>A0A4U5LUF1</accession>
<evidence type="ECO:0000313" key="2">
    <source>
        <dbReference type="EMBL" id="TKR59736.1"/>
    </source>
</evidence>
<reference evidence="2 3" key="1">
    <citation type="journal article" date="2015" name="Genome Biol.">
        <title>Comparative genomics of Steinernema reveals deeply conserved gene regulatory networks.</title>
        <authorList>
            <person name="Dillman A.R."/>
            <person name="Macchietto M."/>
            <person name="Porter C.F."/>
            <person name="Rogers A."/>
            <person name="Williams B."/>
            <person name="Antoshechkin I."/>
            <person name="Lee M.M."/>
            <person name="Goodwin Z."/>
            <person name="Lu X."/>
            <person name="Lewis E.E."/>
            <person name="Goodrich-Blair H."/>
            <person name="Stock S.P."/>
            <person name="Adams B.J."/>
            <person name="Sternberg P.W."/>
            <person name="Mortazavi A."/>
        </authorList>
    </citation>
    <scope>NUCLEOTIDE SEQUENCE [LARGE SCALE GENOMIC DNA]</scope>
    <source>
        <strain evidence="2 3">ALL</strain>
    </source>
</reference>
<evidence type="ECO:0000313" key="3">
    <source>
        <dbReference type="Proteomes" id="UP000298663"/>
    </source>
</evidence>